<evidence type="ECO:0000313" key="1">
    <source>
        <dbReference type="EMBL" id="RMZ99405.1"/>
    </source>
</evidence>
<organism evidence="1 2">
    <name type="scientific">Brachionus plicatilis</name>
    <name type="common">Marine rotifer</name>
    <name type="synonym">Brachionus muelleri</name>
    <dbReference type="NCBI Taxonomy" id="10195"/>
    <lineage>
        <taxon>Eukaryota</taxon>
        <taxon>Metazoa</taxon>
        <taxon>Spiralia</taxon>
        <taxon>Gnathifera</taxon>
        <taxon>Rotifera</taxon>
        <taxon>Eurotatoria</taxon>
        <taxon>Monogononta</taxon>
        <taxon>Pseudotrocha</taxon>
        <taxon>Ploima</taxon>
        <taxon>Brachionidae</taxon>
        <taxon>Brachionus</taxon>
    </lineage>
</organism>
<gene>
    <name evidence="1" type="ORF">BpHYR1_043657</name>
</gene>
<keyword evidence="2" id="KW-1185">Reference proteome</keyword>
<dbReference type="EMBL" id="REGN01010236">
    <property type="protein sequence ID" value="RMZ99405.1"/>
    <property type="molecule type" value="Genomic_DNA"/>
</dbReference>
<dbReference type="AlphaFoldDB" id="A0A3M7PJU6"/>
<reference evidence="1 2" key="1">
    <citation type="journal article" date="2018" name="Sci. Rep.">
        <title>Genomic signatures of local adaptation to the degree of environmental predictability in rotifers.</title>
        <authorList>
            <person name="Franch-Gras L."/>
            <person name="Hahn C."/>
            <person name="Garcia-Roger E.M."/>
            <person name="Carmona M.J."/>
            <person name="Serra M."/>
            <person name="Gomez A."/>
        </authorList>
    </citation>
    <scope>NUCLEOTIDE SEQUENCE [LARGE SCALE GENOMIC DNA]</scope>
    <source>
        <strain evidence="1">HYR1</strain>
    </source>
</reference>
<protein>
    <submittedName>
        <fullName evidence="1">Uncharacterized protein</fullName>
    </submittedName>
</protein>
<dbReference type="Proteomes" id="UP000276133">
    <property type="component" value="Unassembled WGS sequence"/>
</dbReference>
<name>A0A3M7PJU6_BRAPC</name>
<sequence length="71" mass="8688">MNILKYKILENTFSIKGFLKYTFEFFFYSVYSATKNSNIKFKYSNENQKYGLFSFQHRIFERMTTFSCRSL</sequence>
<comment type="caution">
    <text evidence="1">The sequence shown here is derived from an EMBL/GenBank/DDBJ whole genome shotgun (WGS) entry which is preliminary data.</text>
</comment>
<proteinExistence type="predicted"/>
<accession>A0A3M7PJU6</accession>
<evidence type="ECO:0000313" key="2">
    <source>
        <dbReference type="Proteomes" id="UP000276133"/>
    </source>
</evidence>